<evidence type="ECO:0000259" key="14">
    <source>
        <dbReference type="PROSITE" id="PS51119"/>
    </source>
</evidence>
<feature type="compositionally biased region" description="Polar residues" evidence="11">
    <location>
        <begin position="50"/>
        <end position="59"/>
    </location>
</feature>
<dbReference type="GO" id="GO:0008270">
    <property type="term" value="F:zinc ion binding"/>
    <property type="evidence" value="ECO:0007669"/>
    <property type="project" value="UniProtKB-KW"/>
</dbReference>
<feature type="region of interest" description="Disordered" evidence="11">
    <location>
        <begin position="1353"/>
        <end position="1381"/>
    </location>
</feature>
<evidence type="ECO:0000256" key="9">
    <source>
        <dbReference type="ARBA" id="ARBA00023242"/>
    </source>
</evidence>
<dbReference type="PROSITE" id="PS50865">
    <property type="entry name" value="ZF_MYND_2"/>
    <property type="match status" value="1"/>
</dbReference>
<keyword evidence="3" id="KW-0678">Repressor</keyword>
<comment type="similarity">
    <text evidence="2">Belongs to the CBFA2T family.</text>
</comment>
<evidence type="ECO:0000256" key="3">
    <source>
        <dbReference type="ARBA" id="ARBA00022491"/>
    </source>
</evidence>
<dbReference type="Pfam" id="PF08788">
    <property type="entry name" value="NHR2"/>
    <property type="match status" value="1"/>
</dbReference>
<evidence type="ECO:0000256" key="7">
    <source>
        <dbReference type="ARBA" id="ARBA00023015"/>
    </source>
</evidence>
<dbReference type="GO" id="GO:0003714">
    <property type="term" value="F:transcription corepressor activity"/>
    <property type="evidence" value="ECO:0007669"/>
    <property type="project" value="InterPro"/>
</dbReference>
<dbReference type="Gene3D" id="6.10.250.230">
    <property type="match status" value="1"/>
</dbReference>
<keyword evidence="12" id="KW-0732">Signal</keyword>
<evidence type="ECO:0000256" key="12">
    <source>
        <dbReference type="SAM" id="SignalP"/>
    </source>
</evidence>
<evidence type="ECO:0000256" key="1">
    <source>
        <dbReference type="ARBA" id="ARBA00004123"/>
    </source>
</evidence>
<keyword evidence="8" id="KW-0804">Transcription</keyword>
<reference evidence="15 16" key="1">
    <citation type="journal article" date="2013" name="Nat. Commun.">
        <title>Genome analysis reveals insights into physiology and longevity of the Brandt's bat Myotis brandtii.</title>
        <authorList>
            <person name="Seim I."/>
            <person name="Fang X."/>
            <person name="Xiong Z."/>
            <person name="Lobanov A.V."/>
            <person name="Huang Z."/>
            <person name="Ma S."/>
            <person name="Feng Y."/>
            <person name="Turanov A.A."/>
            <person name="Zhu Y."/>
            <person name="Lenz T.L."/>
            <person name="Gerashchenko M.V."/>
            <person name="Fan D."/>
            <person name="Hee Yim S."/>
            <person name="Yao X."/>
            <person name="Jordan D."/>
            <person name="Xiong Y."/>
            <person name="Ma Y."/>
            <person name="Lyapunov A.N."/>
            <person name="Chen G."/>
            <person name="Kulakova O.I."/>
            <person name="Sun Y."/>
            <person name="Lee S.G."/>
            <person name="Bronson R.T."/>
            <person name="Moskalev A.A."/>
            <person name="Sunyaev S.R."/>
            <person name="Zhang G."/>
            <person name="Krogh A."/>
            <person name="Wang J."/>
            <person name="Gladyshev V.N."/>
        </authorList>
    </citation>
    <scope>NUCLEOTIDE SEQUENCE [LARGE SCALE GENOMIC DNA]</scope>
</reference>
<proteinExistence type="inferred from homology"/>
<feature type="domain" description="TAFH" evidence="14">
    <location>
        <begin position="1069"/>
        <end position="1164"/>
    </location>
</feature>
<dbReference type="GO" id="GO:0007608">
    <property type="term" value="P:sensory perception of smell"/>
    <property type="evidence" value="ECO:0007669"/>
    <property type="project" value="InterPro"/>
</dbReference>
<dbReference type="InterPro" id="IPR002893">
    <property type="entry name" value="Znf_MYND"/>
</dbReference>
<evidence type="ECO:0000256" key="8">
    <source>
        <dbReference type="ARBA" id="ARBA00023163"/>
    </source>
</evidence>
<feature type="region of interest" description="Disordered" evidence="11">
    <location>
        <begin position="37"/>
        <end position="59"/>
    </location>
</feature>
<keyword evidence="7" id="KW-0805">Transcription regulation</keyword>
<evidence type="ECO:0000256" key="5">
    <source>
        <dbReference type="ARBA" id="ARBA00022771"/>
    </source>
</evidence>
<gene>
    <name evidence="15" type="ORF">D623_10023727</name>
</gene>
<dbReference type="InterPro" id="IPR034433">
    <property type="entry name" value="Vomeromodulin"/>
</dbReference>
<dbReference type="InterPro" id="IPR013289">
    <property type="entry name" value="CBFA2T1/2/3"/>
</dbReference>
<dbReference type="GO" id="GO:0005634">
    <property type="term" value="C:nucleus"/>
    <property type="evidence" value="ECO:0007669"/>
    <property type="project" value="UniProtKB-SubCell"/>
</dbReference>
<evidence type="ECO:0000256" key="2">
    <source>
        <dbReference type="ARBA" id="ARBA00011004"/>
    </source>
</evidence>
<feature type="region of interest" description="Disordered" evidence="11">
    <location>
        <begin position="925"/>
        <end position="1060"/>
    </location>
</feature>
<feature type="region of interest" description="Disordered" evidence="11">
    <location>
        <begin position="1503"/>
        <end position="1558"/>
    </location>
</feature>
<feature type="compositionally biased region" description="Pro residues" evidence="11">
    <location>
        <begin position="1002"/>
        <end position="1015"/>
    </location>
</feature>
<dbReference type="SUPFAM" id="SSF144232">
    <property type="entry name" value="HIT/MYND zinc finger-like"/>
    <property type="match status" value="1"/>
</dbReference>
<evidence type="ECO:0000256" key="4">
    <source>
        <dbReference type="ARBA" id="ARBA00022723"/>
    </source>
</evidence>
<dbReference type="InterPro" id="IPR014896">
    <property type="entry name" value="NHR2"/>
</dbReference>
<accession>S7Q5Q1</accession>
<feature type="region of interest" description="Disordered" evidence="11">
    <location>
        <begin position="1185"/>
        <end position="1245"/>
    </location>
</feature>
<dbReference type="InterPro" id="IPR013291">
    <property type="entry name" value="MTGR1"/>
</dbReference>
<feature type="compositionally biased region" description="Low complexity" evidence="11">
    <location>
        <begin position="1537"/>
        <end position="1552"/>
    </location>
</feature>
<feature type="domain" description="MYND-type" evidence="13">
    <location>
        <begin position="1463"/>
        <end position="1499"/>
    </location>
</feature>
<keyword evidence="6" id="KW-0862">Zinc</keyword>
<evidence type="ECO:0000256" key="11">
    <source>
        <dbReference type="SAM" id="MobiDB-lite"/>
    </source>
</evidence>
<evidence type="ECO:0000256" key="10">
    <source>
        <dbReference type="PROSITE-ProRule" id="PRU00134"/>
    </source>
</evidence>
<feature type="compositionally biased region" description="Polar residues" evidence="11">
    <location>
        <begin position="1020"/>
        <end position="1035"/>
    </location>
</feature>
<feature type="chain" id="PRO_5012633086" evidence="12">
    <location>
        <begin position="16"/>
        <end position="1558"/>
    </location>
</feature>
<dbReference type="Pfam" id="PF01753">
    <property type="entry name" value="zf-MYND"/>
    <property type="match status" value="1"/>
</dbReference>
<keyword evidence="9" id="KW-0539">Nucleus</keyword>
<feature type="signal peptide" evidence="12">
    <location>
        <begin position="1"/>
        <end position="15"/>
    </location>
</feature>
<dbReference type="Proteomes" id="UP000052978">
    <property type="component" value="Unassembled WGS sequence"/>
</dbReference>
<dbReference type="GO" id="GO:0006351">
    <property type="term" value="P:DNA-templated transcription"/>
    <property type="evidence" value="ECO:0007669"/>
    <property type="project" value="InterPro"/>
</dbReference>
<evidence type="ECO:0000256" key="6">
    <source>
        <dbReference type="ARBA" id="ARBA00022833"/>
    </source>
</evidence>
<comment type="subcellular location">
    <subcellularLocation>
        <location evidence="1">Nucleus</location>
    </subcellularLocation>
</comment>
<keyword evidence="5 10" id="KW-0863">Zinc-finger</keyword>
<dbReference type="FunFam" id="6.10.140.2220:FF:000001">
    <property type="entry name" value="CBFA2/RUNX1 translocation partner 3"/>
    <property type="match status" value="1"/>
</dbReference>
<dbReference type="PANTHER" id="PTHR40142">
    <property type="entry name" value="BPI FOLD-CONTAINING FAMILY B, MEMBER 9B-RELATED"/>
    <property type="match status" value="1"/>
</dbReference>
<dbReference type="PRINTS" id="PR01875">
    <property type="entry name" value="ETOFAMILY"/>
</dbReference>
<dbReference type="PROSITE" id="PS51119">
    <property type="entry name" value="TAFH"/>
    <property type="match status" value="1"/>
</dbReference>
<dbReference type="PRINTS" id="PR01877">
    <property type="entry name" value="MTGR1PROTEIN"/>
</dbReference>
<dbReference type="eggNOG" id="ENOG502QTD6">
    <property type="taxonomic scope" value="Eukaryota"/>
</dbReference>
<dbReference type="SUPFAM" id="SSF158553">
    <property type="entry name" value="TAFH domain-like"/>
    <property type="match status" value="1"/>
</dbReference>
<dbReference type="Gene3D" id="1.20.120.1110">
    <property type="entry name" value="TAFH/NHR1 domain"/>
    <property type="match status" value="1"/>
</dbReference>
<dbReference type="SMART" id="SM00549">
    <property type="entry name" value="TAFH"/>
    <property type="match status" value="1"/>
</dbReference>
<dbReference type="Pfam" id="PF07531">
    <property type="entry name" value="TAFH"/>
    <property type="match status" value="1"/>
</dbReference>
<dbReference type="FunFam" id="1.20.120.1110:FF:000001">
    <property type="entry name" value="RUNX1 translocation partner 1"/>
    <property type="match status" value="1"/>
</dbReference>
<organism evidence="15 16">
    <name type="scientific">Myotis brandtii</name>
    <name type="common">Brandt's bat</name>
    <dbReference type="NCBI Taxonomy" id="109478"/>
    <lineage>
        <taxon>Eukaryota</taxon>
        <taxon>Metazoa</taxon>
        <taxon>Chordata</taxon>
        <taxon>Craniata</taxon>
        <taxon>Vertebrata</taxon>
        <taxon>Euteleostomi</taxon>
        <taxon>Mammalia</taxon>
        <taxon>Eutheria</taxon>
        <taxon>Laurasiatheria</taxon>
        <taxon>Chiroptera</taxon>
        <taxon>Yangochiroptera</taxon>
        <taxon>Vespertilionidae</taxon>
        <taxon>Myotis</taxon>
    </lineage>
</organism>
<dbReference type="PANTHER" id="PTHR40142:SF1">
    <property type="entry name" value="BPI FOLD CONTAINING FAMILY B, MEMBER 9B-RELATED"/>
    <property type="match status" value="1"/>
</dbReference>
<feature type="compositionally biased region" description="Basic and acidic residues" evidence="11">
    <location>
        <begin position="1192"/>
        <end position="1207"/>
    </location>
</feature>
<name>S7Q5Q1_MYOBR</name>
<dbReference type="InterPro" id="IPR003894">
    <property type="entry name" value="TAFH_NHR1"/>
</dbReference>
<dbReference type="PROSITE" id="PS01360">
    <property type="entry name" value="ZF_MYND_1"/>
    <property type="match status" value="1"/>
</dbReference>
<dbReference type="Gene3D" id="6.10.140.2220">
    <property type="match status" value="1"/>
</dbReference>
<keyword evidence="16" id="KW-1185">Reference proteome</keyword>
<sequence length="1558" mass="168387">MLTLWALAITLAVQAETLDLLAPPTLLGKLPVERPPLLPGQFGRSPPTPNGSSSVKNLSGTSNPGCIPVAKYFMSSSKLNDYMNTTLPPQIEKMLMCADVDLAGVLGTVLDTVSNLDVLSLLDLSSALNILGDSGLNGVLGKGSNSKSSKSPLPSLSKATDAVSNLLPLAQGALSGLLPNTVARDPAKKADQDSSLLSNLPLPLPLGGVLNKVGELKESAEGVLKSAVPSGINDALSGVLGNINVKDLLIGLEVQKATVENMMLTMTDDEILVQAVTTAFIGGKGLLGPVISILGFQINGDVTLKIGVSTNDTQCVSFQVQDKVIKATKVYLQLVKTVTDTLPLPIPLPLDDVIPQLLTVAMKEKMKESTSCDIDLSDFSECKNSTGLFAYQLKSFQLSEEGLSTLYCASFNRKVLLPGSPLSPNPKNANISITMSNIMLREIITLSAKQSSIQMNNLNAYITRVFYASLPDNQVQAIFWVNVDKDGESFAQGQTKMLVSYECKILNGKLVSDIRIVRFEHSMKPPEAMDELRDVMSAVMKKFISTITEVSSQWNIPPEISSNLLNNAKAELLKSISVAKMLTLLALAITLAVQAQALDLLTPPSVLGELPVKRPLPLPGQFRRLLPAPNGSPPTRRLAETPPVVKNIMSSSKLYDYLNTTLPPQIEKMLMCADVDLAGVLGTVLDTVSNLDVLSLLDLSSSLNILGDSGLSGVLGKGSNSKSSKSPLPSLSKATDAVSNLLPLAQGALSGLLPNTVARDPAKKADQDSSLLSNLPLPQPLGGVLNKVGELTESTEGVLKSAVPSGINDALSGVLGNINVKDLLIGLEVQKATVENMMLTMTDDEILVQAVTTAFIGGKGLLGPVISILGFQMNGDVTLKIGVSTNDTQCVSFQVQDKVIKATKVYLQLVKTASCHRAGAQHTFAQRASHLPQLERPARSESSRPDPNSCRRTRDFRSAATSVRMVPTEVPPPKGPVGPEKRVPAMPGSPVEVKIQSRSSPPTMPPLPPINPGGPRPMSFTPTALSNGTNHSPPTLNGAPSPPQRFSNGPASSTSSALTNQQLPATCGARQLSKLKRFLTTLQQFGNDISPEIGEKVRTLVLALVNSTVTIEEFHCKLQEATNFPLRPFVIPFLKANLPLLQRELLHCARAAKQTPSQYLAQHEHLLLNTSIASPADSSELLMEVHGNGKRPSPERREDNGFERDTIPPEPPAKRVCTISPAPRHSPALSVPLMNPGGQFHPTPPPLQHYTLEDIATSHLYREPNKMLEHREVRDRHHNLSLNGGYQDELVDHRLTEREWADEWKHLDHALNCIMEMVEKTRRSMAVLRRCQESDRDELNYWKRRYNENTEMRKTGNELVSRQHSPGSADPLNSDPQREFNSRPATGYVPVEFWKKTEEAVNKVKIQAMSEVQKAVAEAEQKAFEVIATERARMEQTIADVKRQAAEDAFLVINEQEESTENCWNCGRKASETCSGCNIARYCGSFCQHKDWERHHRLCGQNLHGQSPHSQSRPLLPGGRSARSADCSVPSPALDKTSATTSRSSTPASVTAIDSNGL</sequence>
<keyword evidence="4" id="KW-0479">Metal-binding</keyword>
<evidence type="ECO:0000259" key="13">
    <source>
        <dbReference type="PROSITE" id="PS50865"/>
    </source>
</evidence>
<evidence type="ECO:0000313" key="15">
    <source>
        <dbReference type="EMBL" id="EPQ16147.1"/>
    </source>
</evidence>
<dbReference type="EMBL" id="KE164215">
    <property type="protein sequence ID" value="EPQ16147.1"/>
    <property type="molecule type" value="Genomic_DNA"/>
</dbReference>
<dbReference type="InterPro" id="IPR037249">
    <property type="entry name" value="TAFH/NHR1_dom_sf"/>
</dbReference>
<feature type="compositionally biased region" description="Polar residues" evidence="11">
    <location>
        <begin position="1503"/>
        <end position="1513"/>
    </location>
</feature>
<feature type="compositionally biased region" description="Polar residues" evidence="11">
    <location>
        <begin position="1044"/>
        <end position="1060"/>
    </location>
</feature>
<evidence type="ECO:0000313" key="16">
    <source>
        <dbReference type="Proteomes" id="UP000052978"/>
    </source>
</evidence>
<protein>
    <submittedName>
        <fullName evidence="15">Protein CBFA2T2</fullName>
    </submittedName>
</protein>